<dbReference type="Proteomes" id="UP000016930">
    <property type="component" value="Unassembled WGS sequence"/>
</dbReference>
<keyword evidence="7 13" id="KW-0479">Metal-binding</keyword>
<evidence type="ECO:0000256" key="7">
    <source>
        <dbReference type="ARBA" id="ARBA00022723"/>
    </source>
</evidence>
<dbReference type="HOGENOM" id="CLU_001570_2_3_1"/>
<dbReference type="GO" id="GO:0016705">
    <property type="term" value="F:oxidoreductase activity, acting on paired donors, with incorporation or reduction of molecular oxygen"/>
    <property type="evidence" value="ECO:0007669"/>
    <property type="project" value="InterPro"/>
</dbReference>
<evidence type="ECO:0008006" key="17">
    <source>
        <dbReference type="Google" id="ProtNLM"/>
    </source>
</evidence>
<name>M2PR31_CERS8</name>
<evidence type="ECO:0000256" key="3">
    <source>
        <dbReference type="ARBA" id="ARBA00005179"/>
    </source>
</evidence>
<dbReference type="GO" id="GO:0004497">
    <property type="term" value="F:monooxygenase activity"/>
    <property type="evidence" value="ECO:0007669"/>
    <property type="project" value="UniProtKB-KW"/>
</dbReference>
<evidence type="ECO:0000256" key="6">
    <source>
        <dbReference type="ARBA" id="ARBA00022692"/>
    </source>
</evidence>
<evidence type="ECO:0000256" key="11">
    <source>
        <dbReference type="ARBA" id="ARBA00023033"/>
    </source>
</evidence>
<proteinExistence type="inferred from homology"/>
<dbReference type="InterPro" id="IPR002401">
    <property type="entry name" value="Cyt_P450_E_grp-I"/>
</dbReference>
<evidence type="ECO:0000313" key="15">
    <source>
        <dbReference type="EMBL" id="EMD39029.1"/>
    </source>
</evidence>
<comment type="pathway">
    <text evidence="3">Secondary metabolite biosynthesis.</text>
</comment>
<dbReference type="PANTHER" id="PTHR46300">
    <property type="entry name" value="P450, PUTATIVE (EUROFUNG)-RELATED-RELATED"/>
    <property type="match status" value="1"/>
</dbReference>
<evidence type="ECO:0000256" key="10">
    <source>
        <dbReference type="ARBA" id="ARBA00023004"/>
    </source>
</evidence>
<keyword evidence="12" id="KW-0472">Membrane</keyword>
<keyword evidence="8" id="KW-1133">Transmembrane helix</keyword>
<dbReference type="GO" id="GO:0016020">
    <property type="term" value="C:membrane"/>
    <property type="evidence" value="ECO:0007669"/>
    <property type="project" value="UniProtKB-SubCell"/>
</dbReference>
<dbReference type="PRINTS" id="PR00385">
    <property type="entry name" value="P450"/>
</dbReference>
<dbReference type="EMBL" id="KB445794">
    <property type="protein sequence ID" value="EMD39029.1"/>
    <property type="molecule type" value="Genomic_DNA"/>
</dbReference>
<evidence type="ECO:0000256" key="4">
    <source>
        <dbReference type="ARBA" id="ARBA00010617"/>
    </source>
</evidence>
<dbReference type="GO" id="GO:0020037">
    <property type="term" value="F:heme binding"/>
    <property type="evidence" value="ECO:0007669"/>
    <property type="project" value="InterPro"/>
</dbReference>
<evidence type="ECO:0000256" key="2">
    <source>
        <dbReference type="ARBA" id="ARBA00004167"/>
    </source>
</evidence>
<dbReference type="InterPro" id="IPR036396">
    <property type="entry name" value="Cyt_P450_sf"/>
</dbReference>
<dbReference type="InterPro" id="IPR017972">
    <property type="entry name" value="Cyt_P450_CS"/>
</dbReference>
<dbReference type="Gene3D" id="1.10.630.10">
    <property type="entry name" value="Cytochrome P450"/>
    <property type="match status" value="1"/>
</dbReference>
<dbReference type="Pfam" id="PF00067">
    <property type="entry name" value="p450"/>
    <property type="match status" value="1"/>
</dbReference>
<evidence type="ECO:0000313" key="16">
    <source>
        <dbReference type="Proteomes" id="UP000016930"/>
    </source>
</evidence>
<dbReference type="PANTHER" id="PTHR46300:SF7">
    <property type="entry name" value="P450, PUTATIVE (EUROFUNG)-RELATED"/>
    <property type="match status" value="1"/>
</dbReference>
<dbReference type="OrthoDB" id="2789670at2759"/>
<comment type="cofactor">
    <cofactor evidence="1 13">
        <name>heme</name>
        <dbReference type="ChEBI" id="CHEBI:30413"/>
    </cofactor>
</comment>
<evidence type="ECO:0000256" key="5">
    <source>
        <dbReference type="ARBA" id="ARBA00022617"/>
    </source>
</evidence>
<dbReference type="InterPro" id="IPR001128">
    <property type="entry name" value="Cyt_P450"/>
</dbReference>
<keyword evidence="9 14" id="KW-0560">Oxidoreductase</keyword>
<sequence length="510" mass="57757">MSLSSSLTPALIITCFGLALLWTHFKTSSNPYRNLPLPPGPKRLPIIGNVLNIPTELHWRTYAHWAHKYGDVIYLEVFGQSMLILNSLKSVKDLFEKRSANNSDRPRSEMIALMGFDWALGGLQYGQWWRRHRRAFHQFFNERVVPDYERPLHDAARRLLKRLLKEPNEFAWHIRYTFGAIFLSVVYGIEAAEGEDEYIAVGERALHGVEEAFNVGSFWVDFFPFLKYIPEWMPGAEFKKKAAIWKVDCIGMKQLPWKNAVRDGDYVPVAAKLAARFSNLKGEAYAEEEEIAQNVAGIAYGAGADTSVSTLQCFFQAISLYPEVQSRAQDELARVVGPSRLPDFTDQESLPYIKALCKECLRWQPVVPLGLAHGSLKDDEYRGYRIPAGSVLFQNTWAILHDPEEYPDPEEFRPERFLKDGKWNSDIMDPGVVAFGAGRRICPGRYLAEMTLFITIACVLHTFDIAPPVDAQGKPVTCKPKMTSGAVSHPEPFHCVVKPRSSMAESLILN</sequence>
<comment type="similarity">
    <text evidence="4 14">Belongs to the cytochrome P450 family.</text>
</comment>
<feature type="binding site" description="axial binding residue" evidence="13">
    <location>
        <position position="442"/>
    </location>
    <ligand>
        <name>heme</name>
        <dbReference type="ChEBI" id="CHEBI:30413"/>
    </ligand>
    <ligandPart>
        <name>Fe</name>
        <dbReference type="ChEBI" id="CHEBI:18248"/>
    </ligandPart>
</feature>
<gene>
    <name evidence="15" type="ORF">CERSUDRAFT_133760</name>
</gene>
<accession>M2PR31</accession>
<dbReference type="STRING" id="914234.M2PR31"/>
<organism evidence="15 16">
    <name type="scientific">Ceriporiopsis subvermispora (strain B)</name>
    <name type="common">White-rot fungus</name>
    <name type="synonym">Gelatoporia subvermispora</name>
    <dbReference type="NCBI Taxonomy" id="914234"/>
    <lineage>
        <taxon>Eukaryota</taxon>
        <taxon>Fungi</taxon>
        <taxon>Dikarya</taxon>
        <taxon>Basidiomycota</taxon>
        <taxon>Agaricomycotina</taxon>
        <taxon>Agaricomycetes</taxon>
        <taxon>Polyporales</taxon>
        <taxon>Gelatoporiaceae</taxon>
        <taxon>Gelatoporia</taxon>
    </lineage>
</organism>
<evidence type="ECO:0000256" key="12">
    <source>
        <dbReference type="ARBA" id="ARBA00023136"/>
    </source>
</evidence>
<dbReference type="CDD" id="cd11065">
    <property type="entry name" value="CYP64-like"/>
    <property type="match status" value="1"/>
</dbReference>
<dbReference type="PROSITE" id="PS00086">
    <property type="entry name" value="CYTOCHROME_P450"/>
    <property type="match status" value="1"/>
</dbReference>
<evidence type="ECO:0000256" key="1">
    <source>
        <dbReference type="ARBA" id="ARBA00001971"/>
    </source>
</evidence>
<keyword evidence="6" id="KW-0812">Transmembrane</keyword>
<comment type="subcellular location">
    <subcellularLocation>
        <location evidence="2">Membrane</location>
        <topology evidence="2">Single-pass membrane protein</topology>
    </subcellularLocation>
</comment>
<evidence type="ECO:0000256" key="9">
    <source>
        <dbReference type="ARBA" id="ARBA00023002"/>
    </source>
</evidence>
<evidence type="ECO:0000256" key="13">
    <source>
        <dbReference type="PIRSR" id="PIRSR602401-1"/>
    </source>
</evidence>
<keyword evidence="5 13" id="KW-0349">Heme</keyword>
<reference evidence="15 16" key="1">
    <citation type="journal article" date="2012" name="Proc. Natl. Acad. Sci. U.S.A.">
        <title>Comparative genomics of Ceriporiopsis subvermispora and Phanerochaete chrysosporium provide insight into selective ligninolysis.</title>
        <authorList>
            <person name="Fernandez-Fueyo E."/>
            <person name="Ruiz-Duenas F.J."/>
            <person name="Ferreira P."/>
            <person name="Floudas D."/>
            <person name="Hibbett D.S."/>
            <person name="Canessa P."/>
            <person name="Larrondo L.F."/>
            <person name="James T.Y."/>
            <person name="Seelenfreund D."/>
            <person name="Lobos S."/>
            <person name="Polanco R."/>
            <person name="Tello M."/>
            <person name="Honda Y."/>
            <person name="Watanabe T."/>
            <person name="Watanabe T."/>
            <person name="Ryu J.S."/>
            <person name="Kubicek C.P."/>
            <person name="Schmoll M."/>
            <person name="Gaskell J."/>
            <person name="Hammel K.E."/>
            <person name="St John F.J."/>
            <person name="Vanden Wymelenberg A."/>
            <person name="Sabat G."/>
            <person name="Splinter BonDurant S."/>
            <person name="Syed K."/>
            <person name="Yadav J.S."/>
            <person name="Doddapaneni H."/>
            <person name="Subramanian V."/>
            <person name="Lavin J.L."/>
            <person name="Oguiza J.A."/>
            <person name="Perez G."/>
            <person name="Pisabarro A.G."/>
            <person name="Ramirez L."/>
            <person name="Santoyo F."/>
            <person name="Master E."/>
            <person name="Coutinho P.M."/>
            <person name="Henrissat B."/>
            <person name="Lombard V."/>
            <person name="Magnuson J.K."/>
            <person name="Kuees U."/>
            <person name="Hori C."/>
            <person name="Igarashi K."/>
            <person name="Samejima M."/>
            <person name="Held B.W."/>
            <person name="Barry K.W."/>
            <person name="LaButti K.M."/>
            <person name="Lapidus A."/>
            <person name="Lindquist E.A."/>
            <person name="Lucas S.M."/>
            <person name="Riley R."/>
            <person name="Salamov A.A."/>
            <person name="Hoffmeister D."/>
            <person name="Schwenk D."/>
            <person name="Hadar Y."/>
            <person name="Yarden O."/>
            <person name="de Vries R.P."/>
            <person name="Wiebenga A."/>
            <person name="Stenlid J."/>
            <person name="Eastwood D."/>
            <person name="Grigoriev I.V."/>
            <person name="Berka R.M."/>
            <person name="Blanchette R.A."/>
            <person name="Kersten P."/>
            <person name="Martinez A.T."/>
            <person name="Vicuna R."/>
            <person name="Cullen D."/>
        </authorList>
    </citation>
    <scope>NUCLEOTIDE SEQUENCE [LARGE SCALE GENOMIC DNA]</scope>
    <source>
        <strain evidence="15 16">B</strain>
    </source>
</reference>
<protein>
    <recommendedName>
        <fullName evidence="17">Cytochrome P450</fullName>
    </recommendedName>
</protein>
<dbReference type="SUPFAM" id="SSF48264">
    <property type="entry name" value="Cytochrome P450"/>
    <property type="match status" value="1"/>
</dbReference>
<keyword evidence="10 13" id="KW-0408">Iron</keyword>
<dbReference type="InterPro" id="IPR050364">
    <property type="entry name" value="Cytochrome_P450_fung"/>
</dbReference>
<evidence type="ECO:0000256" key="14">
    <source>
        <dbReference type="RuleBase" id="RU000461"/>
    </source>
</evidence>
<dbReference type="PRINTS" id="PR00463">
    <property type="entry name" value="EP450I"/>
</dbReference>
<keyword evidence="16" id="KW-1185">Reference proteome</keyword>
<dbReference type="GO" id="GO:0005506">
    <property type="term" value="F:iron ion binding"/>
    <property type="evidence" value="ECO:0007669"/>
    <property type="project" value="InterPro"/>
</dbReference>
<keyword evidence="11 14" id="KW-0503">Monooxygenase</keyword>
<dbReference type="AlphaFoldDB" id="M2PR31"/>
<evidence type="ECO:0000256" key="8">
    <source>
        <dbReference type="ARBA" id="ARBA00022989"/>
    </source>
</evidence>